<proteinExistence type="predicted"/>
<name>A0ABU3Y918_9SPHN</name>
<dbReference type="EMBL" id="JAWJEJ010000001">
    <property type="protein sequence ID" value="MDV3457617.1"/>
    <property type="molecule type" value="Genomic_DNA"/>
</dbReference>
<gene>
    <name evidence="3" type="ORF">RZN05_11530</name>
</gene>
<evidence type="ECO:0000256" key="1">
    <source>
        <dbReference type="SAM" id="MobiDB-lite"/>
    </source>
</evidence>
<keyword evidence="4" id="KW-1185">Reference proteome</keyword>
<reference evidence="3 4" key="1">
    <citation type="submission" date="2023-10" db="EMBL/GenBank/DDBJ databases">
        <title>Sphingomonas sp. HF-S4 16S ribosomal RNA gene Genome sequencing and assembly.</title>
        <authorList>
            <person name="Lee H."/>
        </authorList>
    </citation>
    <scope>NUCLEOTIDE SEQUENCE [LARGE SCALE GENOMIC DNA]</scope>
    <source>
        <strain evidence="3 4">HF-S4</strain>
    </source>
</reference>
<evidence type="ECO:0000313" key="3">
    <source>
        <dbReference type="EMBL" id="MDV3457617.1"/>
    </source>
</evidence>
<evidence type="ECO:0000256" key="2">
    <source>
        <dbReference type="SAM" id="Phobius"/>
    </source>
</evidence>
<dbReference type="Proteomes" id="UP001273531">
    <property type="component" value="Unassembled WGS sequence"/>
</dbReference>
<feature type="transmembrane region" description="Helical" evidence="2">
    <location>
        <begin position="44"/>
        <end position="68"/>
    </location>
</feature>
<organism evidence="3 4">
    <name type="scientific">Sphingomonas agrestis</name>
    <dbReference type="NCBI Taxonomy" id="3080540"/>
    <lineage>
        <taxon>Bacteria</taxon>
        <taxon>Pseudomonadati</taxon>
        <taxon>Pseudomonadota</taxon>
        <taxon>Alphaproteobacteria</taxon>
        <taxon>Sphingomonadales</taxon>
        <taxon>Sphingomonadaceae</taxon>
        <taxon>Sphingomonas</taxon>
    </lineage>
</organism>
<sequence length="74" mass="7574">MTGNKLVPKEPSVPSALSRPQRAAARIQFGERFSAVSEAEVTPAGLLAVGGMVGMILLGSAAVVLAAGRRSRRG</sequence>
<keyword evidence="2" id="KW-1133">Transmembrane helix</keyword>
<accession>A0ABU3Y918</accession>
<comment type="caution">
    <text evidence="3">The sequence shown here is derived from an EMBL/GenBank/DDBJ whole genome shotgun (WGS) entry which is preliminary data.</text>
</comment>
<protein>
    <submittedName>
        <fullName evidence="3">Uncharacterized protein</fullName>
    </submittedName>
</protein>
<keyword evidence="2" id="KW-0472">Membrane</keyword>
<dbReference type="RefSeq" id="WP_317226757.1">
    <property type="nucleotide sequence ID" value="NZ_JAWJEJ010000001.1"/>
</dbReference>
<keyword evidence="2" id="KW-0812">Transmembrane</keyword>
<feature type="region of interest" description="Disordered" evidence="1">
    <location>
        <begin position="1"/>
        <end position="20"/>
    </location>
</feature>
<evidence type="ECO:0000313" key="4">
    <source>
        <dbReference type="Proteomes" id="UP001273531"/>
    </source>
</evidence>